<dbReference type="EMBL" id="KX884461">
    <property type="protein sequence ID" value="APG78851.1"/>
    <property type="molecule type" value="Genomic_RNA"/>
</dbReference>
<protein>
    <submittedName>
        <fullName evidence="2">Uncharacterized protein</fullName>
    </submittedName>
</protein>
<dbReference type="KEGG" id="vg:30999521"/>
<feature type="region of interest" description="Disordered" evidence="1">
    <location>
        <begin position="335"/>
        <end position="393"/>
    </location>
</feature>
<dbReference type="Proteomes" id="UP000203174">
    <property type="component" value="Segment"/>
</dbReference>
<dbReference type="GeneID" id="30999521"/>
<feature type="compositionally biased region" description="Acidic residues" evidence="1">
    <location>
        <begin position="355"/>
        <end position="364"/>
    </location>
</feature>
<accession>A0A1L3KN63</accession>
<evidence type="ECO:0000313" key="2">
    <source>
        <dbReference type="EMBL" id="APG78851.1"/>
    </source>
</evidence>
<organism evidence="2">
    <name type="scientific">Xinzhou nematode virus 5</name>
    <dbReference type="NCBI Taxonomy" id="1923773"/>
    <lineage>
        <taxon>Viruses</taxon>
        <taxon>Riboviria</taxon>
        <taxon>Orthornavirae</taxon>
        <taxon>Negarnaviricota</taxon>
        <taxon>Haploviricotina</taxon>
        <taxon>Monjiviricetes</taxon>
        <taxon>Jingchuvirales</taxon>
        <taxon>Chuviridae</taxon>
        <taxon>Mivirus</taxon>
        <taxon>Xinzhou mivirus</taxon>
    </lineage>
</organism>
<sequence>MAHSAESEIMEQLRELDAMPMPTFVRRGVILGTYGRHQIDYKKDELFQPDINKAQLCLRVVTKGAVEEVRVHHVLTARMIKYLFDEEQGAPDSPASETATRDAPGAVLLVALKSLRLASNPDKSPLNVKSEIIVSAPALSNGYVLWKNETSDSDTMRAVESVRDSMLASDVIECKLAGDRLVARGFTGLGLIVQLVHHLTSDEAKEDFARLAAAYQFELKALIRTLVWLKKADHNYTYGFYLGIPQDCGSKTYIHLSAIAFRALNIPSMAQYAGGLRNVQFPPNVMELIEKLRAHIMDVTLPTDLGDWIHVVNGSTDHIVKLEASLVRGIPEPLIPPAAKPSAKRGAPAPSAVETIEEEGDEGSEAAGPSRRRSPHSPADDQPIAPKSRKTRK</sequence>
<reference evidence="2" key="1">
    <citation type="journal article" date="2016" name="Nature">
        <title>Redefining the invertebrate RNA virosphere.</title>
        <authorList>
            <person name="Shi M."/>
            <person name="Lin X.D."/>
            <person name="Tian J.H."/>
            <person name="Chen L.J."/>
            <person name="Chen X."/>
            <person name="Li C.X."/>
            <person name="Qin X.C."/>
            <person name="Li J."/>
            <person name="Cao J.P."/>
            <person name="Eden J.S."/>
            <person name="Buchmann J."/>
            <person name="Wang W."/>
            <person name="Xu J."/>
            <person name="Holmes E.C."/>
            <person name="Zhang Y.Z."/>
        </authorList>
    </citation>
    <scope>NUCLEOTIDE SEQUENCE [LARGE SCALE GENOMIC DNA]</scope>
    <source>
        <strain evidence="2">XZSJSC65765</strain>
    </source>
</reference>
<name>A0A1L3KN63_9VIRU</name>
<proteinExistence type="predicted"/>
<evidence type="ECO:0000256" key="1">
    <source>
        <dbReference type="SAM" id="MobiDB-lite"/>
    </source>
</evidence>
<dbReference type="RefSeq" id="YP_009344983.1">
    <property type="nucleotide sequence ID" value="NC_033704.1"/>
</dbReference>